<feature type="domain" description="DUF1559" evidence="2">
    <location>
        <begin position="32"/>
        <end position="71"/>
    </location>
</feature>
<evidence type="ECO:0000313" key="3">
    <source>
        <dbReference type="EMBL" id="MPN01634.1"/>
    </source>
</evidence>
<evidence type="ECO:0000256" key="1">
    <source>
        <dbReference type="SAM" id="Phobius"/>
    </source>
</evidence>
<keyword evidence="1" id="KW-0812">Transmembrane</keyword>
<accession>A0A645ELT9</accession>
<name>A0A645ELT9_9ZZZZ</name>
<dbReference type="InterPro" id="IPR045584">
    <property type="entry name" value="Pilin-like"/>
</dbReference>
<dbReference type="Pfam" id="PF07596">
    <property type="entry name" value="SBP_bac_10"/>
    <property type="match status" value="1"/>
</dbReference>
<dbReference type="SUPFAM" id="SSF54523">
    <property type="entry name" value="Pili subunits"/>
    <property type="match status" value="1"/>
</dbReference>
<evidence type="ECO:0000259" key="2">
    <source>
        <dbReference type="Pfam" id="PF07596"/>
    </source>
</evidence>
<gene>
    <name evidence="3" type="ORF">SDC9_148844</name>
</gene>
<keyword evidence="1" id="KW-1133">Transmembrane helix</keyword>
<proteinExistence type="predicted"/>
<sequence>MKTRYSFTLIELLVVIAIIAILAGMLLPALNNARERARSTTCLNNLRQTGLALALYSDAFNGTWPVVHTGTFGHHHELEPEVEWFQPLTTVGYSLDYLHCPSDLGFDADNGKQSYMMNSMLTFGRKISTLRSPSFNIALSERGGDTKETAVDHQCYDGMCEPHDWEENVARTRHGGRSNYLFVDGHAEPKTFQETVGDETVDQNRHFLRDWGGNSYYEGGDHDHS</sequence>
<dbReference type="PANTHER" id="PTHR30093:SF2">
    <property type="entry name" value="TYPE II SECRETION SYSTEM PROTEIN H"/>
    <property type="match status" value="1"/>
</dbReference>
<dbReference type="PANTHER" id="PTHR30093">
    <property type="entry name" value="GENERAL SECRETION PATHWAY PROTEIN G"/>
    <property type="match status" value="1"/>
</dbReference>
<reference evidence="3" key="1">
    <citation type="submission" date="2019-08" db="EMBL/GenBank/DDBJ databases">
        <authorList>
            <person name="Kucharzyk K."/>
            <person name="Murdoch R.W."/>
            <person name="Higgins S."/>
            <person name="Loffler F."/>
        </authorList>
    </citation>
    <scope>NUCLEOTIDE SEQUENCE</scope>
</reference>
<organism evidence="3">
    <name type="scientific">bioreactor metagenome</name>
    <dbReference type="NCBI Taxonomy" id="1076179"/>
    <lineage>
        <taxon>unclassified sequences</taxon>
        <taxon>metagenomes</taxon>
        <taxon>ecological metagenomes</taxon>
    </lineage>
</organism>
<keyword evidence="1" id="KW-0472">Membrane</keyword>
<dbReference type="InterPro" id="IPR012902">
    <property type="entry name" value="N_methyl_site"/>
</dbReference>
<feature type="transmembrane region" description="Helical" evidence="1">
    <location>
        <begin position="12"/>
        <end position="30"/>
    </location>
</feature>
<dbReference type="Pfam" id="PF07963">
    <property type="entry name" value="N_methyl"/>
    <property type="match status" value="1"/>
</dbReference>
<dbReference type="EMBL" id="VSSQ01047627">
    <property type="protein sequence ID" value="MPN01634.1"/>
    <property type="molecule type" value="Genomic_DNA"/>
</dbReference>
<dbReference type="InterPro" id="IPR011453">
    <property type="entry name" value="DUF1559"/>
</dbReference>
<dbReference type="AlphaFoldDB" id="A0A645ELT9"/>
<dbReference type="NCBIfam" id="TIGR02532">
    <property type="entry name" value="IV_pilin_GFxxxE"/>
    <property type="match status" value="1"/>
</dbReference>
<dbReference type="Gene3D" id="3.30.700.10">
    <property type="entry name" value="Glycoprotein, Type 4 Pilin"/>
    <property type="match status" value="1"/>
</dbReference>
<comment type="caution">
    <text evidence="3">The sequence shown here is derived from an EMBL/GenBank/DDBJ whole genome shotgun (WGS) entry which is preliminary data.</text>
</comment>
<protein>
    <recommendedName>
        <fullName evidence="2">DUF1559 domain-containing protein</fullName>
    </recommendedName>
</protein>